<gene>
    <name evidence="1" type="ORF">GB883_12335</name>
</gene>
<accession>A0A7J5UPD8</accession>
<keyword evidence="1" id="KW-0238">DNA-binding</keyword>
<dbReference type="OrthoDB" id="8479417at2"/>
<dbReference type="GO" id="GO:0003677">
    <property type="term" value="F:DNA binding"/>
    <property type="evidence" value="ECO:0007669"/>
    <property type="project" value="UniProtKB-KW"/>
</dbReference>
<evidence type="ECO:0000313" key="2">
    <source>
        <dbReference type="Proteomes" id="UP000451860"/>
    </source>
</evidence>
<dbReference type="SUPFAM" id="SSF142906">
    <property type="entry name" value="YjbR-like"/>
    <property type="match status" value="1"/>
</dbReference>
<protein>
    <submittedName>
        <fullName evidence="1">MmcQ/YjbR family DNA-binding protein</fullName>
    </submittedName>
</protein>
<dbReference type="InterPro" id="IPR058532">
    <property type="entry name" value="YjbR/MT2646/Rv2570-like"/>
</dbReference>
<sequence>MGHPIMFDDDDPYLERLRAIALAFPAAEEVISHGRPHFRVKKVFAVYGSGTKGPAETRLRYDHGLVVLPEDGERLALEQDPRFFLPAYLGPSGWVGIDLAAGGRAGPERVDWAEVAELLDGSYRQVAGARLVARLDVEGSPAARART</sequence>
<dbReference type="RefSeq" id="WP_152203162.1">
    <property type="nucleotide sequence ID" value="NZ_VUKF01000023.1"/>
</dbReference>
<dbReference type="Pfam" id="PF04237">
    <property type="entry name" value="YjbR"/>
    <property type="match status" value="1"/>
</dbReference>
<dbReference type="AlphaFoldDB" id="A0A7J5UPD8"/>
<organism evidence="1 2">
    <name type="scientific">Georgenia thermotolerans</name>
    <dbReference type="NCBI Taxonomy" id="527326"/>
    <lineage>
        <taxon>Bacteria</taxon>
        <taxon>Bacillati</taxon>
        <taxon>Actinomycetota</taxon>
        <taxon>Actinomycetes</taxon>
        <taxon>Micrococcales</taxon>
        <taxon>Bogoriellaceae</taxon>
        <taxon>Georgenia</taxon>
    </lineage>
</organism>
<dbReference type="Proteomes" id="UP000451860">
    <property type="component" value="Unassembled WGS sequence"/>
</dbReference>
<comment type="caution">
    <text evidence="1">The sequence shown here is derived from an EMBL/GenBank/DDBJ whole genome shotgun (WGS) entry which is preliminary data.</text>
</comment>
<proteinExistence type="predicted"/>
<reference evidence="1 2" key="1">
    <citation type="submission" date="2019-10" db="EMBL/GenBank/DDBJ databases">
        <title>Georgenia wutianyii sp. nov. and Georgenia yuyongxinii sp. nov. isolated from plateau pika (Ochotona curzoniae) in the Qinghai-Tibet plateau of China.</title>
        <authorList>
            <person name="Tian Z."/>
        </authorList>
    </citation>
    <scope>NUCLEOTIDE SEQUENCE [LARGE SCALE GENOMIC DNA]</scope>
    <source>
        <strain evidence="1 2">DSM 21501</strain>
    </source>
</reference>
<dbReference type="Gene3D" id="3.90.1150.30">
    <property type="match status" value="1"/>
</dbReference>
<keyword evidence="2" id="KW-1185">Reference proteome</keyword>
<name>A0A7J5UPD8_9MICO</name>
<dbReference type="EMBL" id="WHJE01000055">
    <property type="protein sequence ID" value="KAE8763803.1"/>
    <property type="molecule type" value="Genomic_DNA"/>
</dbReference>
<evidence type="ECO:0000313" key="1">
    <source>
        <dbReference type="EMBL" id="KAE8763803.1"/>
    </source>
</evidence>
<dbReference type="InterPro" id="IPR038056">
    <property type="entry name" value="YjbR-like_sf"/>
</dbReference>